<gene>
    <name evidence="6" type="ORF">SAMN05444374_101396</name>
</gene>
<dbReference type="OrthoDB" id="3236218at2"/>
<dbReference type="Gene3D" id="2.60.40.1180">
    <property type="entry name" value="Golgi alpha-mannosidase II"/>
    <property type="match status" value="1"/>
</dbReference>
<dbReference type="InterPro" id="IPR004193">
    <property type="entry name" value="Glyco_hydro_13_N"/>
</dbReference>
<dbReference type="SMART" id="SM00642">
    <property type="entry name" value="Aamy"/>
    <property type="match status" value="1"/>
</dbReference>
<keyword evidence="2" id="KW-0378">Hydrolase</keyword>
<dbReference type="SUPFAM" id="SSF81296">
    <property type="entry name" value="E set domains"/>
    <property type="match status" value="1"/>
</dbReference>
<dbReference type="RefSeq" id="WP_068365984.1">
    <property type="nucleotide sequence ID" value="NZ_FOJN01000001.1"/>
</dbReference>
<dbReference type="CDD" id="cd02856">
    <property type="entry name" value="E_set_GDE_Isoamylase_N"/>
    <property type="match status" value="1"/>
</dbReference>
<dbReference type="InterPro" id="IPR017853">
    <property type="entry name" value="GH"/>
</dbReference>
<evidence type="ECO:0000259" key="5">
    <source>
        <dbReference type="SMART" id="SM00642"/>
    </source>
</evidence>
<dbReference type="InterPro" id="IPR044505">
    <property type="entry name" value="GlgX_Isoamylase_N_E_set"/>
</dbReference>
<dbReference type="AlphaFoldDB" id="A0A1I0SKB5"/>
<evidence type="ECO:0000256" key="3">
    <source>
        <dbReference type="ARBA" id="ARBA00023295"/>
    </source>
</evidence>
<dbReference type="CDD" id="cd11326">
    <property type="entry name" value="AmyAc_Glg_debranch"/>
    <property type="match status" value="1"/>
</dbReference>
<dbReference type="NCBIfam" id="TIGR02100">
    <property type="entry name" value="glgX_debranch"/>
    <property type="match status" value="1"/>
</dbReference>
<evidence type="ECO:0000256" key="1">
    <source>
        <dbReference type="ARBA" id="ARBA00008061"/>
    </source>
</evidence>
<dbReference type="Pfam" id="PF02922">
    <property type="entry name" value="CBM_48"/>
    <property type="match status" value="1"/>
</dbReference>
<sequence length="681" mass="75003">MSSADRPSHASTPYPLGVSLRADGTANVAVYSETAETVTVVTFDESGSELESTALPEYTGHVFHGLVPMTVGTRYGLRVDGPWNPAEGLRHNPAKLLLDPYAKAITGAVEWDEAVFGHHHDEPETRNDADSAPFMPRSVVVDDDFDWGDDEPPRVPLSETVVYETHVKGFTALDPDVDEAIRGTYAGLAHPAAIEKLTRLGITSVELLPIHQFVQDSHLLEEGRRNYWGYNSIGFLAPHNEYSSAGDTGGQVTEFKAMVKALHAAGLEVILDVVYNHTAEGNHLGPTLSLKGIDNGSHYRLVPDERSAYFDTTGTGNSLNVGHPAALALIMDSLRYWVTEMHVDGFRFDLASTLTRQDEDLDRHSAFLDMVHQDPVLAPVKLIAEPWDTAGYQVGGFPARWSEWNGKFRDDVRDFWRGTDGALPALAQRVSGSPDVYENDRRPTLASVNFVTAHDGFTLADLTMYDEKHNEENGEDSQDGESDNRSWGCGAEGPTDDPEINALRDRQRRNFLGTLLLSAGVPMILGGDELARSQGGNNNAYCQDNEISWYDWAKADDALVAFTTELITLRRDHPGLRPVWYRHAESDGDRDTVDFQRADGAAMGDEDWNDGASKSLAVLYKSSAEDTVFLWLLNAAETPVEFTLPDESWTLAISSDPDQQVGEKPATLLVRDRSFTLLQSV</sequence>
<dbReference type="Gene3D" id="2.60.40.10">
    <property type="entry name" value="Immunoglobulins"/>
    <property type="match status" value="1"/>
</dbReference>
<dbReference type="InterPro" id="IPR013783">
    <property type="entry name" value="Ig-like_fold"/>
</dbReference>
<dbReference type="Gene3D" id="3.20.20.80">
    <property type="entry name" value="Glycosidases"/>
    <property type="match status" value="1"/>
</dbReference>
<feature type="region of interest" description="Disordered" evidence="4">
    <location>
        <begin position="469"/>
        <end position="500"/>
    </location>
</feature>
<organism evidence="6 7">
    <name type="scientific">Rhodococcoides kroppenstedtii</name>
    <dbReference type="NCBI Taxonomy" id="293050"/>
    <lineage>
        <taxon>Bacteria</taxon>
        <taxon>Bacillati</taxon>
        <taxon>Actinomycetota</taxon>
        <taxon>Actinomycetes</taxon>
        <taxon>Mycobacteriales</taxon>
        <taxon>Nocardiaceae</taxon>
        <taxon>Rhodococcoides</taxon>
    </lineage>
</organism>
<keyword evidence="3" id="KW-0326">Glycosidase</keyword>
<name>A0A1I0SKB5_9NOCA</name>
<evidence type="ECO:0000313" key="7">
    <source>
        <dbReference type="Proteomes" id="UP000182054"/>
    </source>
</evidence>
<feature type="domain" description="Glycosyl hydrolase family 13 catalytic" evidence="5">
    <location>
        <begin position="164"/>
        <end position="570"/>
    </location>
</feature>
<dbReference type="GO" id="GO:0005980">
    <property type="term" value="P:glycogen catabolic process"/>
    <property type="evidence" value="ECO:0007669"/>
    <property type="project" value="InterPro"/>
</dbReference>
<proteinExistence type="inferred from homology"/>
<evidence type="ECO:0000256" key="2">
    <source>
        <dbReference type="ARBA" id="ARBA00022801"/>
    </source>
</evidence>
<dbReference type="InterPro" id="IPR013780">
    <property type="entry name" value="Glyco_hydro_b"/>
</dbReference>
<dbReference type="GO" id="GO:0004135">
    <property type="term" value="F:amylo-alpha-1,6-glucosidase activity"/>
    <property type="evidence" value="ECO:0007669"/>
    <property type="project" value="InterPro"/>
</dbReference>
<dbReference type="InterPro" id="IPR011837">
    <property type="entry name" value="Glycogen_debranch_GlgX"/>
</dbReference>
<evidence type="ECO:0000313" key="6">
    <source>
        <dbReference type="EMBL" id="SFA39955.1"/>
    </source>
</evidence>
<dbReference type="InterPro" id="IPR014756">
    <property type="entry name" value="Ig_E-set"/>
</dbReference>
<dbReference type="EMBL" id="FOJN01000001">
    <property type="protein sequence ID" value="SFA39955.1"/>
    <property type="molecule type" value="Genomic_DNA"/>
</dbReference>
<reference evidence="6 7" key="1">
    <citation type="submission" date="2016-10" db="EMBL/GenBank/DDBJ databases">
        <authorList>
            <person name="de Groot N.N."/>
        </authorList>
    </citation>
    <scope>NUCLEOTIDE SEQUENCE [LARGE SCALE GENOMIC DNA]</scope>
    <source>
        <strain evidence="6 7">DSM 44908</strain>
    </source>
</reference>
<evidence type="ECO:0000256" key="4">
    <source>
        <dbReference type="SAM" id="MobiDB-lite"/>
    </source>
</evidence>
<accession>A0A1I0SKB5</accession>
<dbReference type="GeneID" id="85484453"/>
<protein>
    <submittedName>
        <fullName evidence="6">Glycogen operon protein</fullName>
    </submittedName>
</protein>
<dbReference type="PANTHER" id="PTHR43002">
    <property type="entry name" value="GLYCOGEN DEBRANCHING ENZYME"/>
    <property type="match status" value="1"/>
</dbReference>
<dbReference type="InterPro" id="IPR006047">
    <property type="entry name" value="GH13_cat_dom"/>
</dbReference>
<comment type="similarity">
    <text evidence="1">Belongs to the glycosyl hydrolase 13 family.</text>
</comment>
<dbReference type="Proteomes" id="UP000182054">
    <property type="component" value="Unassembled WGS sequence"/>
</dbReference>
<dbReference type="SUPFAM" id="SSF51445">
    <property type="entry name" value="(Trans)glycosidases"/>
    <property type="match status" value="1"/>
</dbReference>
<dbReference type="SUPFAM" id="SSF51011">
    <property type="entry name" value="Glycosyl hydrolase domain"/>
    <property type="match status" value="1"/>
</dbReference>